<dbReference type="Gene3D" id="1.10.760.10">
    <property type="entry name" value="Cytochrome c-like domain"/>
    <property type="match status" value="1"/>
</dbReference>
<keyword evidence="5 6" id="KW-0408">Iron</keyword>
<dbReference type="Pfam" id="PF04247">
    <property type="entry name" value="SirB"/>
    <property type="match status" value="1"/>
</dbReference>
<keyword evidence="1" id="KW-0813">Transport</keyword>
<dbReference type="PANTHER" id="PTHR33751">
    <property type="entry name" value="CBB3-TYPE CYTOCHROME C OXIDASE SUBUNIT FIXP"/>
    <property type="match status" value="1"/>
</dbReference>
<evidence type="ECO:0000256" key="4">
    <source>
        <dbReference type="ARBA" id="ARBA00022982"/>
    </source>
</evidence>
<feature type="domain" description="Cytochrome c" evidence="8">
    <location>
        <begin position="167"/>
        <end position="242"/>
    </location>
</feature>
<feature type="transmembrane region" description="Helical" evidence="7">
    <location>
        <begin position="68"/>
        <end position="89"/>
    </location>
</feature>
<evidence type="ECO:0000259" key="8">
    <source>
        <dbReference type="PROSITE" id="PS51007"/>
    </source>
</evidence>
<organism evidence="9 10">
    <name type="scientific">Pontibacter populi</name>
    <dbReference type="NCBI Taxonomy" id="890055"/>
    <lineage>
        <taxon>Bacteria</taxon>
        <taxon>Pseudomonadati</taxon>
        <taxon>Bacteroidota</taxon>
        <taxon>Cytophagia</taxon>
        <taxon>Cytophagales</taxon>
        <taxon>Hymenobacteraceae</taxon>
        <taxon>Pontibacter</taxon>
    </lineage>
</organism>
<keyword evidence="2 6" id="KW-0349">Heme</keyword>
<proteinExistence type="predicted"/>
<feature type="transmembrane region" description="Helical" evidence="7">
    <location>
        <begin position="43"/>
        <end position="62"/>
    </location>
</feature>
<dbReference type="InterPro" id="IPR036909">
    <property type="entry name" value="Cyt_c-like_dom_sf"/>
</dbReference>
<dbReference type="InterPro" id="IPR007360">
    <property type="entry name" value="SirB"/>
</dbReference>
<keyword evidence="7" id="KW-0812">Transmembrane</keyword>
<protein>
    <submittedName>
        <fullName evidence="9">SirB2 family protein</fullName>
    </submittedName>
</protein>
<dbReference type="PROSITE" id="PS51007">
    <property type="entry name" value="CYTC"/>
    <property type="match status" value="1"/>
</dbReference>
<evidence type="ECO:0000313" key="10">
    <source>
        <dbReference type="Proteomes" id="UP001476807"/>
    </source>
</evidence>
<evidence type="ECO:0000313" key="9">
    <source>
        <dbReference type="EMBL" id="MER2998015.1"/>
    </source>
</evidence>
<dbReference type="InterPro" id="IPR009056">
    <property type="entry name" value="Cyt_c-like_dom"/>
</dbReference>
<dbReference type="SUPFAM" id="SSF46626">
    <property type="entry name" value="Cytochrome c"/>
    <property type="match status" value="1"/>
</dbReference>
<evidence type="ECO:0000256" key="5">
    <source>
        <dbReference type="ARBA" id="ARBA00023004"/>
    </source>
</evidence>
<keyword evidence="4" id="KW-0249">Electron transport</keyword>
<dbReference type="InterPro" id="IPR050597">
    <property type="entry name" value="Cytochrome_c_Oxidase_Subunit"/>
</dbReference>
<evidence type="ECO:0000256" key="3">
    <source>
        <dbReference type="ARBA" id="ARBA00022723"/>
    </source>
</evidence>
<dbReference type="EMBL" id="JBEOKT010000008">
    <property type="protein sequence ID" value="MER2998015.1"/>
    <property type="molecule type" value="Genomic_DNA"/>
</dbReference>
<evidence type="ECO:0000256" key="6">
    <source>
        <dbReference type="PROSITE-ProRule" id="PRU00433"/>
    </source>
</evidence>
<evidence type="ECO:0000256" key="2">
    <source>
        <dbReference type="ARBA" id="ARBA00022617"/>
    </source>
</evidence>
<feature type="transmembrane region" description="Helical" evidence="7">
    <location>
        <begin position="6"/>
        <end position="31"/>
    </location>
</feature>
<keyword evidence="10" id="KW-1185">Reference proteome</keyword>
<dbReference type="PANTHER" id="PTHR33751:SF1">
    <property type="entry name" value="CBB3-TYPE CYTOCHROME C OXIDASE SUBUNIT FIXP"/>
    <property type="match status" value="1"/>
</dbReference>
<dbReference type="InterPro" id="IPR008168">
    <property type="entry name" value="Cyt_C_IC"/>
</dbReference>
<dbReference type="Pfam" id="PF13442">
    <property type="entry name" value="Cytochrome_CBB3"/>
    <property type="match status" value="1"/>
</dbReference>
<gene>
    <name evidence="9" type="ORF">ABS362_10705</name>
</gene>
<reference evidence="9 10" key="1">
    <citation type="submission" date="2024-06" db="EMBL/GenBank/DDBJ databases">
        <title>Pontibacter populi HYL7-15.</title>
        <authorList>
            <person name="Kim M.K."/>
        </authorList>
    </citation>
    <scope>NUCLEOTIDE SEQUENCE [LARGE SCALE GENOMIC DNA]</scope>
    <source>
        <strain evidence="9 10">HYL7-15</strain>
    </source>
</reference>
<sequence>MPVTAFLHTHVLVVILFLLLFTTKTALLLLNKRAALTNLRNKTKVVEMILGTLILVTGGWMLLNYSGIPGWLITKVVFVLIAIPVGIVGLKRENKVLAVLALLLFVYVYGIAETDSLAMQKEATENTTVITTPETVVTETSSPEAEDTSIKETETAPEAIVASLNQTALTNAQTIFVQQCATCHGEDGTKGLGGAADLTLSQLNLNDRKQVIAEGRGMMPPYGEQLSEQELEEVAAYTMTFKK</sequence>
<feature type="transmembrane region" description="Helical" evidence="7">
    <location>
        <begin position="96"/>
        <end position="112"/>
    </location>
</feature>
<keyword evidence="7" id="KW-1133">Transmembrane helix</keyword>
<keyword evidence="7" id="KW-0472">Membrane</keyword>
<accession>A0ABV1RUD1</accession>
<evidence type="ECO:0000256" key="7">
    <source>
        <dbReference type="SAM" id="Phobius"/>
    </source>
</evidence>
<comment type="caution">
    <text evidence="9">The sequence shown here is derived from an EMBL/GenBank/DDBJ whole genome shotgun (WGS) entry which is preliminary data.</text>
</comment>
<keyword evidence="3 6" id="KW-0479">Metal-binding</keyword>
<dbReference type="PRINTS" id="PR00605">
    <property type="entry name" value="CYTCHROMECIC"/>
</dbReference>
<name>A0ABV1RUD1_9BACT</name>
<dbReference type="Proteomes" id="UP001476807">
    <property type="component" value="Unassembled WGS sequence"/>
</dbReference>
<evidence type="ECO:0000256" key="1">
    <source>
        <dbReference type="ARBA" id="ARBA00022448"/>
    </source>
</evidence>
<dbReference type="RefSeq" id="WP_350412468.1">
    <property type="nucleotide sequence ID" value="NZ_JBEOKT010000008.1"/>
</dbReference>